<sequence>MTELNSHEFMSLLDAAMLAPSADNKRIFRLQHVHSGVRLWGDETFTSGPKHRRILGLVAVGAAVENMRVRAIGLGFDSEVTWFPDEKRSKLIAELVFQRTSSTTPDPLEVALGQRHTNRRVFFRGPGLSRSELSALAAEVDEVEGVHLHWFDSPEKRQQILRLVRIAETDRFRLRELHDELFSAVRFDLDWKTSANDGLPPGSLEIEPWMRPMFRSLRHWKVSGPLRAMGIHHLLGLRAGYLPCRLAPHVGVLTTSLDPEAGPIAAGAAFERIWLRMTVLGMSLQPLAGSAVLALPDCEWVSPSARAKLTEGWAQLAPGRLPMMLFRVGRARPPSVRTVRPARQDYCYVPG</sequence>
<dbReference type="Gene3D" id="3.40.109.10">
    <property type="entry name" value="NADH Oxidase"/>
    <property type="match status" value="1"/>
</dbReference>
<reference evidence="2" key="1">
    <citation type="submission" date="2018-02" db="EMBL/GenBank/DDBJ databases">
        <authorList>
            <person name="Seth-Smith MB H."/>
            <person name="Seth-Smith H."/>
        </authorList>
    </citation>
    <scope>NUCLEOTIDE SEQUENCE [LARGE SCALE GENOMIC DNA]</scope>
</reference>
<dbReference type="InterPro" id="IPR000415">
    <property type="entry name" value="Nitroreductase-like"/>
</dbReference>
<evidence type="ECO:0000313" key="2">
    <source>
        <dbReference type="Proteomes" id="UP000269998"/>
    </source>
</evidence>
<keyword evidence="2" id="KW-1185">Reference proteome</keyword>
<dbReference type="OrthoDB" id="272552at2"/>
<name>A0A3S4C9X8_9MYCO</name>
<dbReference type="GO" id="GO:0016491">
    <property type="term" value="F:oxidoreductase activity"/>
    <property type="evidence" value="ECO:0007669"/>
    <property type="project" value="InterPro"/>
</dbReference>
<gene>
    <name evidence="1" type="ORF">MB901379_01284</name>
</gene>
<proteinExistence type="predicted"/>
<dbReference type="AlphaFoldDB" id="A0A3S4C9X8"/>
<evidence type="ECO:0000313" key="1">
    <source>
        <dbReference type="EMBL" id="VDM87739.1"/>
    </source>
</evidence>
<protein>
    <recommendedName>
        <fullName evidence="3">Nitroreductase family protein</fullName>
    </recommendedName>
</protein>
<dbReference type="RefSeq" id="WP_158015828.1">
    <property type="nucleotide sequence ID" value="NZ_CBCSKE010000012.1"/>
</dbReference>
<dbReference type="Proteomes" id="UP000269998">
    <property type="component" value="Chromosome"/>
</dbReference>
<dbReference type="EMBL" id="LR130759">
    <property type="protein sequence ID" value="VDM87739.1"/>
    <property type="molecule type" value="Genomic_DNA"/>
</dbReference>
<organism evidence="1 2">
    <name type="scientific">Mycobacterium basiliense</name>
    <dbReference type="NCBI Taxonomy" id="2094119"/>
    <lineage>
        <taxon>Bacteria</taxon>
        <taxon>Bacillati</taxon>
        <taxon>Actinomycetota</taxon>
        <taxon>Actinomycetes</taxon>
        <taxon>Mycobacteriales</taxon>
        <taxon>Mycobacteriaceae</taxon>
        <taxon>Mycobacterium</taxon>
    </lineage>
</organism>
<evidence type="ECO:0008006" key="3">
    <source>
        <dbReference type="Google" id="ProtNLM"/>
    </source>
</evidence>
<dbReference type="KEGG" id="mbai:MB901379_01284"/>
<accession>A0A3S4C9X8</accession>